<evidence type="ECO:0000313" key="12">
    <source>
        <dbReference type="Proteomes" id="UP000002640"/>
    </source>
</evidence>
<dbReference type="InParanoid" id="G4Z1E7"/>
<evidence type="ECO:0000256" key="1">
    <source>
        <dbReference type="ARBA" id="ARBA00004651"/>
    </source>
</evidence>
<reference evidence="11 12" key="1">
    <citation type="journal article" date="2006" name="Science">
        <title>Phytophthora genome sequences uncover evolutionary origins and mechanisms of pathogenesis.</title>
        <authorList>
            <person name="Tyler B.M."/>
            <person name="Tripathy S."/>
            <person name="Zhang X."/>
            <person name="Dehal P."/>
            <person name="Jiang R.H."/>
            <person name="Aerts A."/>
            <person name="Arredondo F.D."/>
            <person name="Baxter L."/>
            <person name="Bensasson D."/>
            <person name="Beynon J.L."/>
            <person name="Chapman J."/>
            <person name="Damasceno C.M."/>
            <person name="Dorrance A.E."/>
            <person name="Dou D."/>
            <person name="Dickerman A.W."/>
            <person name="Dubchak I.L."/>
            <person name="Garbelotto M."/>
            <person name="Gijzen M."/>
            <person name="Gordon S.G."/>
            <person name="Govers F."/>
            <person name="Grunwald N.J."/>
            <person name="Huang W."/>
            <person name="Ivors K.L."/>
            <person name="Jones R.W."/>
            <person name="Kamoun S."/>
            <person name="Krampis K."/>
            <person name="Lamour K.H."/>
            <person name="Lee M.K."/>
            <person name="McDonald W.H."/>
            <person name="Medina M."/>
            <person name="Meijer H.J."/>
            <person name="Nordberg E.K."/>
            <person name="Maclean D.J."/>
            <person name="Ospina-Giraldo M.D."/>
            <person name="Morris P.F."/>
            <person name="Phuntumart V."/>
            <person name="Putnam N.H."/>
            <person name="Rash S."/>
            <person name="Rose J.K."/>
            <person name="Sakihama Y."/>
            <person name="Salamov A.A."/>
            <person name="Savidor A."/>
            <person name="Scheuring C.F."/>
            <person name="Smith B.M."/>
            <person name="Sobral B.W."/>
            <person name="Terry A."/>
            <person name="Torto-Alalibo T.A."/>
            <person name="Win J."/>
            <person name="Xu Z."/>
            <person name="Zhang H."/>
            <person name="Grigoriev I.V."/>
            <person name="Rokhsar D.S."/>
            <person name="Boore J.L."/>
        </authorList>
    </citation>
    <scope>NUCLEOTIDE SEQUENCE [LARGE SCALE GENOMIC DNA]</scope>
    <source>
        <strain evidence="11 12">P6497</strain>
    </source>
</reference>
<dbReference type="GeneID" id="20651464"/>
<organism evidence="11 12">
    <name type="scientific">Phytophthora sojae (strain P6497)</name>
    <name type="common">Soybean stem and root rot agent</name>
    <name type="synonym">Phytophthora megasperma f. sp. glycines</name>
    <dbReference type="NCBI Taxonomy" id="1094619"/>
    <lineage>
        <taxon>Eukaryota</taxon>
        <taxon>Sar</taxon>
        <taxon>Stramenopiles</taxon>
        <taxon>Oomycota</taxon>
        <taxon>Peronosporomycetes</taxon>
        <taxon>Peronosporales</taxon>
        <taxon>Peronosporaceae</taxon>
        <taxon>Phytophthora</taxon>
    </lineage>
</organism>
<dbReference type="AlphaFoldDB" id="G4Z1E7"/>
<dbReference type="GO" id="GO:0005886">
    <property type="term" value="C:plasma membrane"/>
    <property type="evidence" value="ECO:0007669"/>
    <property type="project" value="UniProtKB-SubCell"/>
</dbReference>
<dbReference type="FunFam" id="1.20.1280.290:FF:000007">
    <property type="entry name" value="Bidirectional sugar transporter SWEET7"/>
    <property type="match status" value="2"/>
</dbReference>
<dbReference type="SMR" id="G4Z1E7"/>
<evidence type="ECO:0008006" key="13">
    <source>
        <dbReference type="Google" id="ProtNLM"/>
    </source>
</evidence>
<feature type="transmembrane region" description="Helical" evidence="10">
    <location>
        <begin position="66"/>
        <end position="89"/>
    </location>
</feature>
<dbReference type="Proteomes" id="UP000002640">
    <property type="component" value="Unassembled WGS sequence"/>
</dbReference>
<sequence>MGASFEDVMRVVTTLSALYMCASPSSSVLRMHRHRSVGNASVLPFATLWVCNHIWMLYGYVTGNTFPVLTTYAIGDALSVVFLAVYARYATERKAVFRTCCIALACNVAVTIYVMLGKNGVLPGSQQSLKLIIGIVAIASSLALYASPLAAIKLVLQTRSSASLPFAMILAGTINNLLWVVYGFLVFDLFLIVPSSVNGALGLVQVALYGVYHP</sequence>
<dbReference type="PANTHER" id="PTHR10791">
    <property type="entry name" value="RAG1-ACTIVATING PROTEIN 1"/>
    <property type="match status" value="1"/>
</dbReference>
<evidence type="ECO:0000256" key="5">
    <source>
        <dbReference type="ARBA" id="ARBA00022597"/>
    </source>
</evidence>
<evidence type="ECO:0000313" key="11">
    <source>
        <dbReference type="EMBL" id="EGZ25295.1"/>
    </source>
</evidence>
<dbReference type="OMA" id="AHTHERS"/>
<evidence type="ECO:0000256" key="7">
    <source>
        <dbReference type="ARBA" id="ARBA00022737"/>
    </source>
</evidence>
<feature type="transmembrane region" description="Helical" evidence="10">
    <location>
        <begin position="164"/>
        <end position="185"/>
    </location>
</feature>
<keyword evidence="12" id="KW-1185">Reference proteome</keyword>
<keyword evidence="4" id="KW-1003">Cell membrane</keyword>
<keyword evidence="7" id="KW-0677">Repeat</keyword>
<accession>G4Z1E7</accession>
<comment type="subcellular location">
    <subcellularLocation>
        <location evidence="1">Cell membrane</location>
        <topology evidence="1">Multi-pass membrane protein</topology>
    </subcellularLocation>
</comment>
<keyword evidence="8 10" id="KW-1133">Transmembrane helix</keyword>
<evidence type="ECO:0000256" key="8">
    <source>
        <dbReference type="ARBA" id="ARBA00022989"/>
    </source>
</evidence>
<evidence type="ECO:0000256" key="6">
    <source>
        <dbReference type="ARBA" id="ARBA00022692"/>
    </source>
</evidence>
<protein>
    <recommendedName>
        <fullName evidence="13">MtN3-like protein</fullName>
    </recommendedName>
</protein>
<evidence type="ECO:0000256" key="4">
    <source>
        <dbReference type="ARBA" id="ARBA00022475"/>
    </source>
</evidence>
<feature type="transmembrane region" description="Helical" evidence="10">
    <location>
        <begin position="191"/>
        <end position="212"/>
    </location>
</feature>
<feature type="transmembrane region" description="Helical" evidence="10">
    <location>
        <begin position="96"/>
        <end position="116"/>
    </location>
</feature>
<feature type="transmembrane region" description="Helical" evidence="10">
    <location>
        <begin position="40"/>
        <end position="60"/>
    </location>
</feature>
<dbReference type="Gene3D" id="1.20.1280.290">
    <property type="match status" value="2"/>
</dbReference>
<keyword evidence="9 10" id="KW-0472">Membrane</keyword>
<evidence type="ECO:0000256" key="2">
    <source>
        <dbReference type="ARBA" id="ARBA00007809"/>
    </source>
</evidence>
<dbReference type="EMBL" id="JH159152">
    <property type="protein sequence ID" value="EGZ25295.1"/>
    <property type="molecule type" value="Genomic_DNA"/>
</dbReference>
<feature type="transmembrane region" description="Helical" evidence="10">
    <location>
        <begin position="128"/>
        <end position="152"/>
    </location>
</feature>
<gene>
    <name evidence="11" type="ORF">PHYSODRAFT_406341</name>
</gene>
<dbReference type="InterPro" id="IPR004316">
    <property type="entry name" value="SWEET_rpt"/>
</dbReference>
<evidence type="ECO:0000256" key="3">
    <source>
        <dbReference type="ARBA" id="ARBA00022448"/>
    </source>
</evidence>
<proteinExistence type="inferred from homology"/>
<comment type="similarity">
    <text evidence="2">Belongs to the SWEET sugar transporter family.</text>
</comment>
<keyword evidence="3" id="KW-0813">Transport</keyword>
<dbReference type="RefSeq" id="XP_009520583.1">
    <property type="nucleotide sequence ID" value="XM_009522288.1"/>
</dbReference>
<name>G4Z1E7_PHYSP</name>
<dbReference type="KEGG" id="psoj:PHYSODRAFT_406341"/>
<dbReference type="GO" id="GO:0051119">
    <property type="term" value="F:sugar transmembrane transporter activity"/>
    <property type="evidence" value="ECO:0007669"/>
    <property type="project" value="InterPro"/>
</dbReference>
<keyword evidence="5" id="KW-0762">Sugar transport</keyword>
<dbReference type="Pfam" id="PF03083">
    <property type="entry name" value="MtN3_slv"/>
    <property type="match status" value="2"/>
</dbReference>
<keyword evidence="6 10" id="KW-0812">Transmembrane</keyword>
<evidence type="ECO:0000256" key="10">
    <source>
        <dbReference type="SAM" id="Phobius"/>
    </source>
</evidence>
<evidence type="ECO:0000256" key="9">
    <source>
        <dbReference type="ARBA" id="ARBA00023136"/>
    </source>
</evidence>
<feature type="non-terminal residue" evidence="11">
    <location>
        <position position="214"/>
    </location>
</feature>
<dbReference type="PANTHER" id="PTHR10791:SF30">
    <property type="entry name" value="SUGAR TRANSPORTER SWEET1"/>
    <property type="match status" value="1"/>
</dbReference>
<dbReference type="InterPro" id="IPR047664">
    <property type="entry name" value="SWEET"/>
</dbReference>